<evidence type="ECO:0000256" key="2">
    <source>
        <dbReference type="ARBA" id="ARBA00012980"/>
    </source>
</evidence>
<evidence type="ECO:0000256" key="4">
    <source>
        <dbReference type="ARBA" id="ARBA00022679"/>
    </source>
</evidence>
<evidence type="ECO:0000256" key="11">
    <source>
        <dbReference type="ARBA" id="ARBA00057735"/>
    </source>
</evidence>
<keyword evidence="15" id="KW-1185">Reference proteome</keyword>
<organism evidence="14 15">
    <name type="scientific">Stella humosa</name>
    <dbReference type="NCBI Taxonomy" id="94"/>
    <lineage>
        <taxon>Bacteria</taxon>
        <taxon>Pseudomonadati</taxon>
        <taxon>Pseudomonadota</taxon>
        <taxon>Alphaproteobacteria</taxon>
        <taxon>Rhodospirillales</taxon>
        <taxon>Stellaceae</taxon>
        <taxon>Stella</taxon>
    </lineage>
</organism>
<comment type="caution">
    <text evidence="14">The sequence shown here is derived from an EMBL/GenBank/DDBJ whole genome shotgun (WGS) entry which is preliminary data.</text>
</comment>
<comment type="function">
    <text evidence="11 12">Phosphorylation of dTMP to form dTDP in both de novo and salvage pathways of dTTP synthesis.</text>
</comment>
<dbReference type="GO" id="GO:0006233">
    <property type="term" value="P:dTDP biosynthetic process"/>
    <property type="evidence" value="ECO:0007669"/>
    <property type="project" value="InterPro"/>
</dbReference>
<comment type="similarity">
    <text evidence="1 12">Belongs to the thymidylate kinase family.</text>
</comment>
<keyword evidence="8 12" id="KW-0067">ATP-binding</keyword>
<dbReference type="PANTHER" id="PTHR10344:SF4">
    <property type="entry name" value="UMP-CMP KINASE 2, MITOCHONDRIAL"/>
    <property type="match status" value="1"/>
</dbReference>
<accession>A0A3N1MKR6</accession>
<dbReference type="Pfam" id="PF02223">
    <property type="entry name" value="Thymidylate_kin"/>
    <property type="match status" value="1"/>
</dbReference>
<keyword evidence="7 12" id="KW-0418">Kinase</keyword>
<dbReference type="InterPro" id="IPR018095">
    <property type="entry name" value="Thymidylate_kin_CS"/>
</dbReference>
<evidence type="ECO:0000256" key="7">
    <source>
        <dbReference type="ARBA" id="ARBA00022777"/>
    </source>
</evidence>
<evidence type="ECO:0000313" key="15">
    <source>
        <dbReference type="Proteomes" id="UP000278222"/>
    </source>
</evidence>
<evidence type="ECO:0000256" key="6">
    <source>
        <dbReference type="ARBA" id="ARBA00022741"/>
    </source>
</evidence>
<dbReference type="NCBIfam" id="TIGR00041">
    <property type="entry name" value="DTMP_kinase"/>
    <property type="match status" value="1"/>
</dbReference>
<dbReference type="CDD" id="cd01672">
    <property type="entry name" value="TMPK"/>
    <property type="match status" value="1"/>
</dbReference>
<dbReference type="Gene3D" id="3.40.50.300">
    <property type="entry name" value="P-loop containing nucleotide triphosphate hydrolases"/>
    <property type="match status" value="1"/>
</dbReference>
<dbReference type="GO" id="GO:0006235">
    <property type="term" value="P:dTTP biosynthetic process"/>
    <property type="evidence" value="ECO:0007669"/>
    <property type="project" value="UniProtKB-UniRule"/>
</dbReference>
<evidence type="ECO:0000256" key="8">
    <source>
        <dbReference type="ARBA" id="ARBA00022840"/>
    </source>
</evidence>
<evidence type="ECO:0000256" key="9">
    <source>
        <dbReference type="ARBA" id="ARBA00029962"/>
    </source>
</evidence>
<dbReference type="InterPro" id="IPR039430">
    <property type="entry name" value="Thymidylate_kin-like_dom"/>
</dbReference>
<evidence type="ECO:0000313" key="14">
    <source>
        <dbReference type="EMBL" id="ROQ01586.1"/>
    </source>
</evidence>
<gene>
    <name evidence="12" type="primary">tmk</name>
    <name evidence="14" type="ORF">EDC65_0766</name>
</gene>
<evidence type="ECO:0000256" key="1">
    <source>
        <dbReference type="ARBA" id="ARBA00009776"/>
    </source>
</evidence>
<dbReference type="Proteomes" id="UP000278222">
    <property type="component" value="Unassembled WGS sequence"/>
</dbReference>
<dbReference type="PROSITE" id="PS01331">
    <property type="entry name" value="THYMIDYLATE_KINASE"/>
    <property type="match status" value="1"/>
</dbReference>
<reference evidence="14 15" key="1">
    <citation type="submission" date="2018-11" db="EMBL/GenBank/DDBJ databases">
        <title>Genomic Encyclopedia of Type Strains, Phase IV (KMG-IV): sequencing the most valuable type-strain genomes for metagenomic binning, comparative biology and taxonomic classification.</title>
        <authorList>
            <person name="Goeker M."/>
        </authorList>
    </citation>
    <scope>NUCLEOTIDE SEQUENCE [LARGE SCALE GENOMIC DNA]</scope>
    <source>
        <strain evidence="14 15">DSM 5900</strain>
    </source>
</reference>
<keyword evidence="6 12" id="KW-0547">Nucleotide-binding</keyword>
<dbReference type="GO" id="GO:0005524">
    <property type="term" value="F:ATP binding"/>
    <property type="evidence" value="ECO:0007669"/>
    <property type="project" value="UniProtKB-UniRule"/>
</dbReference>
<evidence type="ECO:0000256" key="5">
    <source>
        <dbReference type="ARBA" id="ARBA00022727"/>
    </source>
</evidence>
<dbReference type="RefSeq" id="WP_245978186.1">
    <property type="nucleotide sequence ID" value="NZ_AP019700.1"/>
</dbReference>
<dbReference type="EC" id="2.7.4.9" evidence="2 12"/>
<sequence>MTAAAGPVARGRFITLEGGEGAGKSTQLALLARFLEGAGVPLLRTREPGGSTGAEAIRTLILTGAVDRWDARTEALLVAAARRDHVERTIRPALEQGTWVLCDRFFDSTMAYQGIAGGVDPAAITWLRGFATDGLTPDLTILLDLPVEIGIARTAARADGRQRFELREPAFHERLRQAFQAIAAAEPARCRLLDAREGVDALAAAISALVATRFDLPPA</sequence>
<dbReference type="InterPro" id="IPR027417">
    <property type="entry name" value="P-loop_NTPase"/>
</dbReference>
<dbReference type="PANTHER" id="PTHR10344">
    <property type="entry name" value="THYMIDYLATE KINASE"/>
    <property type="match status" value="1"/>
</dbReference>
<keyword evidence="5 12" id="KW-0545">Nucleotide biosynthesis</keyword>
<dbReference type="GO" id="GO:0004798">
    <property type="term" value="F:dTMP kinase activity"/>
    <property type="evidence" value="ECO:0007669"/>
    <property type="project" value="UniProtKB-UniRule"/>
</dbReference>
<feature type="domain" description="Thymidylate kinase-like" evidence="13">
    <location>
        <begin position="16"/>
        <end position="206"/>
    </location>
</feature>
<dbReference type="GO" id="GO:0005829">
    <property type="term" value="C:cytosol"/>
    <property type="evidence" value="ECO:0007669"/>
    <property type="project" value="TreeGrafter"/>
</dbReference>
<name>A0A3N1MKR6_9PROT</name>
<evidence type="ECO:0000259" key="13">
    <source>
        <dbReference type="Pfam" id="PF02223"/>
    </source>
</evidence>
<dbReference type="InterPro" id="IPR018094">
    <property type="entry name" value="Thymidylate_kinase"/>
</dbReference>
<protein>
    <recommendedName>
        <fullName evidence="3 12">Thymidylate kinase</fullName>
        <ecNumber evidence="2 12">2.7.4.9</ecNumber>
    </recommendedName>
    <alternativeName>
        <fullName evidence="9 12">dTMP kinase</fullName>
    </alternativeName>
</protein>
<evidence type="ECO:0000256" key="10">
    <source>
        <dbReference type="ARBA" id="ARBA00048743"/>
    </source>
</evidence>
<evidence type="ECO:0000256" key="12">
    <source>
        <dbReference type="HAMAP-Rule" id="MF_00165"/>
    </source>
</evidence>
<dbReference type="AlphaFoldDB" id="A0A3N1MKR6"/>
<dbReference type="HAMAP" id="MF_00165">
    <property type="entry name" value="Thymidylate_kinase"/>
    <property type="match status" value="1"/>
</dbReference>
<proteinExistence type="inferred from homology"/>
<comment type="catalytic activity">
    <reaction evidence="10 12">
        <text>dTMP + ATP = dTDP + ADP</text>
        <dbReference type="Rhea" id="RHEA:13517"/>
        <dbReference type="ChEBI" id="CHEBI:30616"/>
        <dbReference type="ChEBI" id="CHEBI:58369"/>
        <dbReference type="ChEBI" id="CHEBI:63528"/>
        <dbReference type="ChEBI" id="CHEBI:456216"/>
        <dbReference type="EC" id="2.7.4.9"/>
    </reaction>
</comment>
<dbReference type="EMBL" id="RJKX01000011">
    <property type="protein sequence ID" value="ROQ01586.1"/>
    <property type="molecule type" value="Genomic_DNA"/>
</dbReference>
<keyword evidence="4 12" id="KW-0808">Transferase</keyword>
<evidence type="ECO:0000256" key="3">
    <source>
        <dbReference type="ARBA" id="ARBA00017144"/>
    </source>
</evidence>
<dbReference type="GO" id="GO:0006227">
    <property type="term" value="P:dUDP biosynthetic process"/>
    <property type="evidence" value="ECO:0007669"/>
    <property type="project" value="TreeGrafter"/>
</dbReference>
<dbReference type="SUPFAM" id="SSF52540">
    <property type="entry name" value="P-loop containing nucleoside triphosphate hydrolases"/>
    <property type="match status" value="1"/>
</dbReference>
<feature type="binding site" evidence="12">
    <location>
        <begin position="18"/>
        <end position="25"/>
    </location>
    <ligand>
        <name>ATP</name>
        <dbReference type="ChEBI" id="CHEBI:30616"/>
    </ligand>
</feature>
<dbReference type="FunFam" id="3.40.50.300:FF:000225">
    <property type="entry name" value="Thymidylate kinase"/>
    <property type="match status" value="1"/>
</dbReference>